<dbReference type="AlphaFoldDB" id="A0AAN7EID6"/>
<organism evidence="9 10">
    <name type="scientific">Quercus rubra</name>
    <name type="common">Northern red oak</name>
    <name type="synonym">Quercus borealis</name>
    <dbReference type="NCBI Taxonomy" id="3512"/>
    <lineage>
        <taxon>Eukaryota</taxon>
        <taxon>Viridiplantae</taxon>
        <taxon>Streptophyta</taxon>
        <taxon>Embryophyta</taxon>
        <taxon>Tracheophyta</taxon>
        <taxon>Spermatophyta</taxon>
        <taxon>Magnoliopsida</taxon>
        <taxon>eudicotyledons</taxon>
        <taxon>Gunneridae</taxon>
        <taxon>Pentapetalae</taxon>
        <taxon>rosids</taxon>
        <taxon>fabids</taxon>
        <taxon>Fagales</taxon>
        <taxon>Fagaceae</taxon>
        <taxon>Quercus</taxon>
    </lineage>
</organism>
<dbReference type="Pfam" id="PF03600">
    <property type="entry name" value="CitMHS"/>
    <property type="match status" value="1"/>
</dbReference>
<dbReference type="GO" id="GO:0005886">
    <property type="term" value="C:plasma membrane"/>
    <property type="evidence" value="ECO:0007669"/>
    <property type="project" value="UniProtKB-SubCell"/>
</dbReference>
<name>A0AAN7EID6_QUERU</name>
<gene>
    <name evidence="9" type="ORF">RGQ29_030106</name>
</gene>
<dbReference type="GO" id="GO:0055085">
    <property type="term" value="P:transmembrane transport"/>
    <property type="evidence" value="ECO:0007669"/>
    <property type="project" value="InterPro"/>
</dbReference>
<feature type="transmembrane region" description="Helical" evidence="7">
    <location>
        <begin position="478"/>
        <end position="503"/>
    </location>
</feature>
<keyword evidence="6 7" id="KW-0472">Membrane</keyword>
<feature type="transmembrane region" description="Helical" evidence="7">
    <location>
        <begin position="441"/>
        <end position="466"/>
    </location>
</feature>
<feature type="transmembrane region" description="Helical" evidence="7">
    <location>
        <begin position="400"/>
        <end position="421"/>
    </location>
</feature>
<dbReference type="Proteomes" id="UP001324115">
    <property type="component" value="Unassembled WGS sequence"/>
</dbReference>
<dbReference type="CDD" id="cd01117">
    <property type="entry name" value="YbiR_permease"/>
    <property type="match status" value="1"/>
</dbReference>
<dbReference type="PANTHER" id="PTHR43302:SF15">
    <property type="entry name" value="SILICON EFFLUX TRANSPORTER LSI2"/>
    <property type="match status" value="1"/>
</dbReference>
<evidence type="ECO:0000256" key="7">
    <source>
        <dbReference type="SAM" id="Phobius"/>
    </source>
</evidence>
<dbReference type="EMBL" id="JAXUIC010000009">
    <property type="protein sequence ID" value="KAK4571539.1"/>
    <property type="molecule type" value="Genomic_DNA"/>
</dbReference>
<evidence type="ECO:0000256" key="4">
    <source>
        <dbReference type="ARBA" id="ARBA00022692"/>
    </source>
</evidence>
<sequence>MALASSVKVVLGSIAFAIFWVLAVFPAVPFVPVGRTAGSLLGGMLMVIFQVITAKQAYAAIDLQVLGLLFGTMVFSVYLERADMYKYLGKLLSWKSRGAKDLICRVCLISAISSAFFTNDTTCVVLTEFVLKIARQHNLPPHPFLLALASSANIGSAATPIGNPQNLVIAVQSKIFFGNFLIGILPAMIVGVIVNALLLLCMYWKLLSIEKDEEGVALEVIAEEEVNSHRFSPATMSHFTSFNSQEWNSRLEVTAVQSSPGMSVLIGQVENLRNRSIPSENEIQGVPSGTLESVRNSNASKEAANDVSSQIKEETIPSKRVASLDRLRDVLSVLSSEGKDNSTTRWKKILWKSCVYLVTIGMLIALLLGLNMSWTAITAALALVVLDFRDARPSLEKVSYSLLVFFCGMFITVKGFNETGIPSTLWDFMEPYSKIDRVSGIANLALVILLMSNLASNVPTVLLLGARVATSAADEKKAWLILAWVSTVAGNLSLLGSAANMIVCEQARRAPQLGYTLSFWSHLKFGVPSTLIVTAIGLTLIR</sequence>
<evidence type="ECO:0000313" key="10">
    <source>
        <dbReference type="Proteomes" id="UP001324115"/>
    </source>
</evidence>
<keyword evidence="4 7" id="KW-0812">Transmembrane</keyword>
<evidence type="ECO:0000313" key="9">
    <source>
        <dbReference type="EMBL" id="KAK4571539.1"/>
    </source>
</evidence>
<evidence type="ECO:0000256" key="1">
    <source>
        <dbReference type="ARBA" id="ARBA00004651"/>
    </source>
</evidence>
<keyword evidence="3" id="KW-1003">Cell membrane</keyword>
<feature type="transmembrane region" description="Helical" evidence="7">
    <location>
        <begin position="33"/>
        <end position="52"/>
    </location>
</feature>
<protein>
    <recommendedName>
        <fullName evidence="8">Citrate transporter-like domain-containing protein</fullName>
    </recommendedName>
</protein>
<keyword evidence="5 7" id="KW-1133">Transmembrane helix</keyword>
<feature type="transmembrane region" description="Helical" evidence="7">
    <location>
        <begin position="59"/>
        <end position="79"/>
    </location>
</feature>
<evidence type="ECO:0000256" key="5">
    <source>
        <dbReference type="ARBA" id="ARBA00022989"/>
    </source>
</evidence>
<evidence type="ECO:0000256" key="6">
    <source>
        <dbReference type="ARBA" id="ARBA00023136"/>
    </source>
</evidence>
<evidence type="ECO:0000259" key="8">
    <source>
        <dbReference type="Pfam" id="PF03600"/>
    </source>
</evidence>
<feature type="transmembrane region" description="Helical" evidence="7">
    <location>
        <begin position="7"/>
        <end position="27"/>
    </location>
</feature>
<comment type="subcellular location">
    <subcellularLocation>
        <location evidence="1">Cell membrane</location>
        <topology evidence="1">Multi-pass membrane protein</topology>
    </subcellularLocation>
</comment>
<feature type="domain" description="Citrate transporter-like" evidence="8">
    <location>
        <begin position="27"/>
        <end position="489"/>
    </location>
</feature>
<keyword evidence="2" id="KW-0813">Transport</keyword>
<accession>A0AAN7EID6</accession>
<comment type="caution">
    <text evidence="9">The sequence shown here is derived from an EMBL/GenBank/DDBJ whole genome shotgun (WGS) entry which is preliminary data.</text>
</comment>
<dbReference type="PANTHER" id="PTHR43302">
    <property type="entry name" value="TRANSPORTER ARSB-RELATED"/>
    <property type="match status" value="1"/>
</dbReference>
<feature type="transmembrane region" description="Helical" evidence="7">
    <location>
        <begin position="523"/>
        <end position="541"/>
    </location>
</feature>
<evidence type="ECO:0000256" key="3">
    <source>
        <dbReference type="ARBA" id="ARBA00022475"/>
    </source>
</evidence>
<feature type="transmembrane region" description="Helical" evidence="7">
    <location>
        <begin position="372"/>
        <end position="388"/>
    </location>
</feature>
<feature type="transmembrane region" description="Helical" evidence="7">
    <location>
        <begin position="180"/>
        <end position="204"/>
    </location>
</feature>
<keyword evidence="10" id="KW-1185">Reference proteome</keyword>
<evidence type="ECO:0000256" key="2">
    <source>
        <dbReference type="ARBA" id="ARBA00022448"/>
    </source>
</evidence>
<proteinExistence type="predicted"/>
<dbReference type="InterPro" id="IPR004680">
    <property type="entry name" value="Cit_transptr-like_dom"/>
</dbReference>
<reference evidence="9 10" key="1">
    <citation type="journal article" date="2023" name="G3 (Bethesda)">
        <title>A haplotype-resolved chromosome-scale genome for Quercus rubra L. provides insights into the genetics of adaptive traits for red oak species.</title>
        <authorList>
            <person name="Kapoor B."/>
            <person name="Jenkins J."/>
            <person name="Schmutz J."/>
            <person name="Zhebentyayeva T."/>
            <person name="Kuelheim C."/>
            <person name="Coggeshall M."/>
            <person name="Heim C."/>
            <person name="Lasky J.R."/>
            <person name="Leites L."/>
            <person name="Islam-Faridi N."/>
            <person name="Romero-Severson J."/>
            <person name="DeLeo V.L."/>
            <person name="Lucas S.M."/>
            <person name="Lazic D."/>
            <person name="Gailing O."/>
            <person name="Carlson J."/>
            <person name="Staton M."/>
        </authorList>
    </citation>
    <scope>NUCLEOTIDE SEQUENCE [LARGE SCALE GENOMIC DNA]</scope>
    <source>
        <strain evidence="9">Pseudo-F2</strain>
    </source>
</reference>